<keyword evidence="4 7" id="KW-0566">Pantothenate biosynthesis</keyword>
<accession>A0A097APA0</accession>
<feature type="binding site" evidence="7 10">
    <location>
        <position position="117"/>
    </location>
    <ligand>
        <name>Mg(2+)</name>
        <dbReference type="ChEBI" id="CHEBI:18420"/>
    </ligand>
</feature>
<keyword evidence="11" id="KW-0489">Methyltransferase</keyword>
<dbReference type="InterPro" id="IPR015813">
    <property type="entry name" value="Pyrv/PenolPyrv_kinase-like_dom"/>
</dbReference>
<dbReference type="PANTHER" id="PTHR20881">
    <property type="entry name" value="3-METHYL-2-OXOBUTANOATE HYDROXYMETHYLTRANSFERASE"/>
    <property type="match status" value="1"/>
</dbReference>
<dbReference type="NCBIfam" id="TIGR00222">
    <property type="entry name" value="panB"/>
    <property type="match status" value="1"/>
</dbReference>
<evidence type="ECO:0000256" key="4">
    <source>
        <dbReference type="ARBA" id="ARBA00022655"/>
    </source>
</evidence>
<dbReference type="GO" id="GO:0008168">
    <property type="term" value="F:methyltransferase activity"/>
    <property type="evidence" value="ECO:0007669"/>
    <property type="project" value="UniProtKB-KW"/>
</dbReference>
<comment type="function">
    <text evidence="6 7">Catalyzes the reversible reaction in which hydroxymethyl group from 5,10-methylenetetrahydrofolate is transferred onto alpha-ketoisovalerate to form ketopantoate.</text>
</comment>
<evidence type="ECO:0000256" key="2">
    <source>
        <dbReference type="ARBA" id="ARBA00008676"/>
    </source>
</evidence>
<keyword evidence="5 7" id="KW-0808">Transferase</keyword>
<feature type="binding site" evidence="7 10">
    <location>
        <position position="85"/>
    </location>
    <ligand>
        <name>Mg(2+)</name>
        <dbReference type="ChEBI" id="CHEBI:18420"/>
    </ligand>
</feature>
<dbReference type="Pfam" id="PF02548">
    <property type="entry name" value="Pantoate_transf"/>
    <property type="match status" value="1"/>
</dbReference>
<feature type="binding site" evidence="7 9">
    <location>
        <begin position="46"/>
        <end position="47"/>
    </location>
    <ligand>
        <name>3-methyl-2-oxobutanoate</name>
        <dbReference type="ChEBI" id="CHEBI:11851"/>
    </ligand>
</feature>
<keyword evidence="12" id="KW-1185">Reference proteome</keyword>
<feature type="binding site" evidence="7 9">
    <location>
        <position position="115"/>
    </location>
    <ligand>
        <name>3-methyl-2-oxobutanoate</name>
        <dbReference type="ChEBI" id="CHEBI:11851"/>
    </ligand>
</feature>
<proteinExistence type="inferred from homology"/>
<evidence type="ECO:0000256" key="1">
    <source>
        <dbReference type="ARBA" id="ARBA00005033"/>
    </source>
</evidence>
<protein>
    <recommendedName>
        <fullName evidence="7">3-methyl-2-oxobutanoate hydroxymethyltransferase</fullName>
        <ecNumber evidence="7">2.1.2.11</ecNumber>
    </recommendedName>
    <alternativeName>
        <fullName evidence="7">Ketopantoate hydroxymethyltransferase</fullName>
        <shortName evidence="7">KPHMT</shortName>
    </alternativeName>
</protein>
<dbReference type="FunFam" id="3.20.20.60:FF:000003">
    <property type="entry name" value="3-methyl-2-oxobutanoate hydroxymethyltransferase"/>
    <property type="match status" value="1"/>
</dbReference>
<keyword evidence="7" id="KW-0963">Cytoplasm</keyword>
<comment type="subunit">
    <text evidence="3 7">Homodecamer; pentamer of dimers.</text>
</comment>
<dbReference type="OrthoDB" id="9781789at2"/>
<dbReference type="GO" id="GO:0005737">
    <property type="term" value="C:cytoplasm"/>
    <property type="evidence" value="ECO:0007669"/>
    <property type="project" value="UniProtKB-SubCell"/>
</dbReference>
<dbReference type="EMBL" id="CP009170">
    <property type="protein sequence ID" value="AIS51659.1"/>
    <property type="molecule type" value="Genomic_DNA"/>
</dbReference>
<dbReference type="Proteomes" id="UP000029669">
    <property type="component" value="Chromosome"/>
</dbReference>
<comment type="pathway">
    <text evidence="1 7">Cofactor biosynthesis; (R)-pantothenate biosynthesis; (R)-pantoate from 3-methyl-2-oxobutanoate: step 1/2.</text>
</comment>
<dbReference type="eggNOG" id="COG0413">
    <property type="taxonomic scope" value="Bacteria"/>
</dbReference>
<dbReference type="RefSeq" id="WP_049684580.1">
    <property type="nucleotide sequence ID" value="NZ_CP009170.1"/>
</dbReference>
<organism evidence="11 12">
    <name type="scientific">Thermoanaerobacter kivui</name>
    <name type="common">Acetogenium kivui</name>
    <dbReference type="NCBI Taxonomy" id="2325"/>
    <lineage>
        <taxon>Bacteria</taxon>
        <taxon>Bacillati</taxon>
        <taxon>Bacillota</taxon>
        <taxon>Clostridia</taxon>
        <taxon>Thermoanaerobacterales</taxon>
        <taxon>Thermoanaerobacteraceae</taxon>
        <taxon>Thermoanaerobacter</taxon>
    </lineage>
</organism>
<comment type="catalytic activity">
    <reaction evidence="7">
        <text>(6R)-5,10-methylene-5,6,7,8-tetrahydrofolate + 3-methyl-2-oxobutanoate + H2O = 2-dehydropantoate + (6S)-5,6,7,8-tetrahydrofolate</text>
        <dbReference type="Rhea" id="RHEA:11824"/>
        <dbReference type="ChEBI" id="CHEBI:11561"/>
        <dbReference type="ChEBI" id="CHEBI:11851"/>
        <dbReference type="ChEBI" id="CHEBI:15377"/>
        <dbReference type="ChEBI" id="CHEBI:15636"/>
        <dbReference type="ChEBI" id="CHEBI:57453"/>
        <dbReference type="EC" id="2.1.2.11"/>
    </reaction>
</comment>
<dbReference type="STRING" id="2325.TKV_c04570"/>
<gene>
    <name evidence="7 11" type="primary">panB</name>
    <name evidence="11" type="ORF">TKV_c04570</name>
</gene>
<dbReference type="SUPFAM" id="SSF51621">
    <property type="entry name" value="Phosphoenolpyruvate/pyruvate domain"/>
    <property type="match status" value="1"/>
</dbReference>
<dbReference type="PIRSF" id="PIRSF000388">
    <property type="entry name" value="Pantoate_hydroxy_MeTrfase"/>
    <property type="match status" value="1"/>
</dbReference>
<feature type="binding site" evidence="7 9">
    <location>
        <position position="85"/>
    </location>
    <ligand>
        <name>3-methyl-2-oxobutanoate</name>
        <dbReference type="ChEBI" id="CHEBI:11851"/>
    </ligand>
</feature>
<dbReference type="InterPro" id="IPR040442">
    <property type="entry name" value="Pyrv_kinase-like_dom_sf"/>
</dbReference>
<dbReference type="Gene3D" id="3.20.20.60">
    <property type="entry name" value="Phosphoenolpyruvate-binding domains"/>
    <property type="match status" value="1"/>
</dbReference>
<sequence length="274" mass="29901">MDKKVTTLTLKKFKREGKKITALTAYDFPTAKILDNCGIDMILVGDSLGMVVLGYQSTIPVTMEDMIHHTKAVSRAVNRAFVVADMPFMSYHISKEQAMTNAARLIAEGGAHAVKLEGGEEIASIVKAIVDAGIPVVGHLGLTPQSVHQLGGYKVQGKEKEKAKKIFNDAKVLEQAGICALVLESIPMEPAKDITENISVPTIGIGAGPYCDGQILVTHDMLGITQGHRPKFVKQYADIEKIMIEGINAYIKEVQQGLFPDEEHSFTLEKRENK</sequence>
<feature type="active site" description="Proton acceptor" evidence="7 8">
    <location>
        <position position="184"/>
    </location>
</feature>
<evidence type="ECO:0000313" key="12">
    <source>
        <dbReference type="Proteomes" id="UP000029669"/>
    </source>
</evidence>
<name>A0A097APA0_THEKI</name>
<dbReference type="GO" id="GO:0003864">
    <property type="term" value="F:3-methyl-2-oxobutanoate hydroxymethyltransferase activity"/>
    <property type="evidence" value="ECO:0007669"/>
    <property type="project" value="UniProtKB-UniRule"/>
</dbReference>
<dbReference type="GO" id="GO:0000287">
    <property type="term" value="F:magnesium ion binding"/>
    <property type="evidence" value="ECO:0007669"/>
    <property type="project" value="TreeGrafter"/>
</dbReference>
<comment type="similarity">
    <text evidence="2 7">Belongs to the PanB family.</text>
</comment>
<dbReference type="CDD" id="cd06557">
    <property type="entry name" value="KPHMT-like"/>
    <property type="match status" value="1"/>
</dbReference>
<dbReference type="HOGENOM" id="CLU_036645_1_0_9"/>
<evidence type="ECO:0000256" key="7">
    <source>
        <dbReference type="HAMAP-Rule" id="MF_00156"/>
    </source>
</evidence>
<evidence type="ECO:0000256" key="5">
    <source>
        <dbReference type="ARBA" id="ARBA00022679"/>
    </source>
</evidence>
<dbReference type="EC" id="2.1.2.11" evidence="7"/>
<evidence type="ECO:0000256" key="10">
    <source>
        <dbReference type="PIRSR" id="PIRSR000388-3"/>
    </source>
</evidence>
<comment type="subcellular location">
    <subcellularLocation>
        <location evidence="7">Cytoplasm</location>
    </subcellularLocation>
</comment>
<keyword evidence="7 10" id="KW-0460">Magnesium</keyword>
<evidence type="ECO:0000256" key="6">
    <source>
        <dbReference type="ARBA" id="ARBA00056497"/>
    </source>
</evidence>
<dbReference type="AlphaFoldDB" id="A0A097APA0"/>
<evidence type="ECO:0000256" key="9">
    <source>
        <dbReference type="PIRSR" id="PIRSR000388-2"/>
    </source>
</evidence>
<evidence type="ECO:0000313" key="11">
    <source>
        <dbReference type="EMBL" id="AIS51659.1"/>
    </source>
</evidence>
<evidence type="ECO:0000256" key="8">
    <source>
        <dbReference type="PIRSR" id="PIRSR000388-1"/>
    </source>
</evidence>
<dbReference type="GO" id="GO:0015940">
    <property type="term" value="P:pantothenate biosynthetic process"/>
    <property type="evidence" value="ECO:0007669"/>
    <property type="project" value="UniProtKB-UniRule"/>
</dbReference>
<dbReference type="UniPathway" id="UPA00028">
    <property type="reaction ID" value="UER00003"/>
</dbReference>
<dbReference type="NCBIfam" id="NF001452">
    <property type="entry name" value="PRK00311.1"/>
    <property type="match status" value="1"/>
</dbReference>
<reference evidence="12" key="1">
    <citation type="journal article" date="2015" name="Genome Announc.">
        <title>Whole-Genome Sequences of 80 Environmental and Clinical Isolates of Burkholderia pseudomallei.</title>
        <authorList>
            <person name="Johnson S.L."/>
            <person name="Baker A.L."/>
            <person name="Chain P.S."/>
            <person name="Currie B.J."/>
            <person name="Daligault H.E."/>
            <person name="Davenport K.W."/>
            <person name="Davis C.B."/>
            <person name="Inglis T.J."/>
            <person name="Kaestli M."/>
            <person name="Koren S."/>
            <person name="Mayo M."/>
            <person name="Merritt A.J."/>
            <person name="Price E.P."/>
            <person name="Sarovich D.S."/>
            <person name="Warner J."/>
            <person name="Rosovitz M.J."/>
        </authorList>
    </citation>
    <scope>NUCLEOTIDE SEQUENCE [LARGE SCALE GENOMIC DNA]</scope>
    <source>
        <strain evidence="12">DSM 2030</strain>
    </source>
</reference>
<feature type="binding site" evidence="7 10">
    <location>
        <position position="46"/>
    </location>
    <ligand>
        <name>Mg(2+)</name>
        <dbReference type="ChEBI" id="CHEBI:18420"/>
    </ligand>
</feature>
<dbReference type="GO" id="GO:0032259">
    <property type="term" value="P:methylation"/>
    <property type="evidence" value="ECO:0007669"/>
    <property type="project" value="UniProtKB-KW"/>
</dbReference>
<comment type="cofactor">
    <cofactor evidence="7 10">
        <name>Mg(2+)</name>
        <dbReference type="ChEBI" id="CHEBI:18420"/>
    </cofactor>
    <text evidence="7 10">Binds 1 Mg(2+) ion per subunit.</text>
</comment>
<dbReference type="HAMAP" id="MF_00156">
    <property type="entry name" value="PanB"/>
    <property type="match status" value="1"/>
</dbReference>
<evidence type="ECO:0000256" key="3">
    <source>
        <dbReference type="ARBA" id="ARBA00011424"/>
    </source>
</evidence>
<dbReference type="PANTHER" id="PTHR20881:SF0">
    <property type="entry name" value="3-METHYL-2-OXOBUTANOATE HYDROXYMETHYLTRANSFERASE"/>
    <property type="match status" value="1"/>
</dbReference>
<keyword evidence="7 10" id="KW-0479">Metal-binding</keyword>
<dbReference type="InterPro" id="IPR003700">
    <property type="entry name" value="Pantoate_hydroxy_MeTrfase"/>
</dbReference>
<dbReference type="KEGG" id="tki:TKV_c04570"/>